<protein>
    <recommendedName>
        <fullName evidence="12">Transcription factor Nrm1/Whi5</fullName>
    </recommendedName>
</protein>
<dbReference type="InterPro" id="IPR013734">
    <property type="entry name" value="TF_Nrm1/Whi5"/>
</dbReference>
<keyword evidence="11" id="KW-1185">Reference proteome</keyword>
<feature type="compositionally biased region" description="Basic residues" evidence="9">
    <location>
        <begin position="103"/>
        <end position="112"/>
    </location>
</feature>
<evidence type="ECO:0000256" key="4">
    <source>
        <dbReference type="ARBA" id="ARBA00022490"/>
    </source>
</evidence>
<evidence type="ECO:0000256" key="3">
    <source>
        <dbReference type="ARBA" id="ARBA00006922"/>
    </source>
</evidence>
<dbReference type="Proteomes" id="UP000799429">
    <property type="component" value="Unassembled WGS sequence"/>
</dbReference>
<keyword evidence="8" id="KW-0539">Nucleus</keyword>
<dbReference type="AlphaFoldDB" id="A0A9P4S4M5"/>
<feature type="compositionally biased region" description="Pro residues" evidence="9">
    <location>
        <begin position="202"/>
        <end position="214"/>
    </location>
</feature>
<dbReference type="Pfam" id="PF08528">
    <property type="entry name" value="Whi5"/>
    <property type="match status" value="1"/>
</dbReference>
<sequence length="372" mass="40046">EVASKVLRRAQVSKMTRALQNRLALANVKIQHGWQNLSIDTLEPKLEFELTKRKRPGSSKSISETSSSISDRYYPQGLLDSSPLAAPIFSDDIGSREGFGQLKRVKYTRPQRRPVSSSHARTKVRTSTTTATSWKSNYRLPESSPVAHRRSAHFNSSHVPTLSFVSETSTIPDDPLSPSLSEEDDTDLPLHSFQVSSQIRSSPPPSMPRTPPPGLARSARLRNKAFNANGQTTRAGEEGADLLMFLATSPSRGTAKGHDAPPSTPPPKSTPLPSSMMSTPGGGGAPFPGFGLSTPGTAFNFTDYLHLTPSPGQMAAPWTRTPVTAKTPLAAREARRRLNFDGLLPPTSGSPKVGTLERSQSNKGTGLGMELG</sequence>
<feature type="region of interest" description="Disordered" evidence="9">
    <location>
        <begin position="166"/>
        <end position="217"/>
    </location>
</feature>
<evidence type="ECO:0000313" key="10">
    <source>
        <dbReference type="EMBL" id="KAF2835969.1"/>
    </source>
</evidence>
<name>A0A9P4S4M5_9PEZI</name>
<proteinExistence type="inferred from homology"/>
<evidence type="ECO:0000256" key="7">
    <source>
        <dbReference type="ARBA" id="ARBA00023163"/>
    </source>
</evidence>
<feature type="region of interest" description="Disordered" evidence="9">
    <location>
        <begin position="250"/>
        <end position="284"/>
    </location>
</feature>
<evidence type="ECO:0000256" key="9">
    <source>
        <dbReference type="SAM" id="MobiDB-lite"/>
    </source>
</evidence>
<dbReference type="PANTHER" id="PTHR40468:SF1">
    <property type="entry name" value="TOPOISOMERASE I DAMAGE AFFECTED PROTEIN 11"/>
    <property type="match status" value="1"/>
</dbReference>
<gene>
    <name evidence="10" type="ORF">M501DRAFT_906475</name>
</gene>
<keyword evidence="5" id="KW-0678">Repressor</keyword>
<reference evidence="10" key="1">
    <citation type="journal article" date="2020" name="Stud. Mycol.">
        <title>101 Dothideomycetes genomes: a test case for predicting lifestyles and emergence of pathogens.</title>
        <authorList>
            <person name="Haridas S."/>
            <person name="Albert R."/>
            <person name="Binder M."/>
            <person name="Bloem J."/>
            <person name="Labutti K."/>
            <person name="Salamov A."/>
            <person name="Andreopoulos B."/>
            <person name="Baker S."/>
            <person name="Barry K."/>
            <person name="Bills G."/>
            <person name="Bluhm B."/>
            <person name="Cannon C."/>
            <person name="Castanera R."/>
            <person name="Culley D."/>
            <person name="Daum C."/>
            <person name="Ezra D."/>
            <person name="Gonzalez J."/>
            <person name="Henrissat B."/>
            <person name="Kuo A."/>
            <person name="Liang C."/>
            <person name="Lipzen A."/>
            <person name="Lutzoni F."/>
            <person name="Magnuson J."/>
            <person name="Mondo S."/>
            <person name="Nolan M."/>
            <person name="Ohm R."/>
            <person name="Pangilinan J."/>
            <person name="Park H.-J."/>
            <person name="Ramirez L."/>
            <person name="Alfaro M."/>
            <person name="Sun H."/>
            <person name="Tritt A."/>
            <person name="Yoshinaga Y."/>
            <person name="Zwiers L.-H."/>
            <person name="Turgeon B."/>
            <person name="Goodwin S."/>
            <person name="Spatafora J."/>
            <person name="Crous P."/>
            <person name="Grigoriev I."/>
        </authorList>
    </citation>
    <scope>NUCLEOTIDE SEQUENCE</scope>
    <source>
        <strain evidence="10">CBS 101060</strain>
    </source>
</reference>
<feature type="region of interest" description="Disordered" evidence="9">
    <location>
        <begin position="100"/>
        <end position="136"/>
    </location>
</feature>
<dbReference type="OrthoDB" id="2163387at2759"/>
<comment type="similarity">
    <text evidence="3">Belongs to the WHI5/NRM1 family.</text>
</comment>
<evidence type="ECO:0000256" key="1">
    <source>
        <dbReference type="ARBA" id="ARBA00004123"/>
    </source>
</evidence>
<dbReference type="PANTHER" id="PTHR40468">
    <property type="entry name" value="YALI0A15257P"/>
    <property type="match status" value="1"/>
</dbReference>
<evidence type="ECO:0000256" key="6">
    <source>
        <dbReference type="ARBA" id="ARBA00023015"/>
    </source>
</evidence>
<evidence type="ECO:0000313" key="11">
    <source>
        <dbReference type="Proteomes" id="UP000799429"/>
    </source>
</evidence>
<dbReference type="GO" id="GO:0005634">
    <property type="term" value="C:nucleus"/>
    <property type="evidence" value="ECO:0007669"/>
    <property type="project" value="UniProtKB-SubCell"/>
</dbReference>
<dbReference type="GO" id="GO:0005737">
    <property type="term" value="C:cytoplasm"/>
    <property type="evidence" value="ECO:0007669"/>
    <property type="project" value="UniProtKB-SubCell"/>
</dbReference>
<accession>A0A9P4S4M5</accession>
<keyword evidence="6" id="KW-0805">Transcription regulation</keyword>
<feature type="region of interest" description="Disordered" evidence="9">
    <location>
        <begin position="337"/>
        <end position="372"/>
    </location>
</feature>
<comment type="subcellular location">
    <subcellularLocation>
        <location evidence="2">Cytoplasm</location>
    </subcellularLocation>
    <subcellularLocation>
        <location evidence="1">Nucleus</location>
    </subcellularLocation>
</comment>
<feature type="non-terminal residue" evidence="10">
    <location>
        <position position="1"/>
    </location>
</feature>
<dbReference type="EMBL" id="MU006106">
    <property type="protein sequence ID" value="KAF2835969.1"/>
    <property type="molecule type" value="Genomic_DNA"/>
</dbReference>
<evidence type="ECO:0000256" key="5">
    <source>
        <dbReference type="ARBA" id="ARBA00022491"/>
    </source>
</evidence>
<keyword evidence="7" id="KW-0804">Transcription</keyword>
<evidence type="ECO:0000256" key="2">
    <source>
        <dbReference type="ARBA" id="ARBA00004496"/>
    </source>
</evidence>
<organism evidence="10 11">
    <name type="scientific">Patellaria atrata CBS 101060</name>
    <dbReference type="NCBI Taxonomy" id="1346257"/>
    <lineage>
        <taxon>Eukaryota</taxon>
        <taxon>Fungi</taxon>
        <taxon>Dikarya</taxon>
        <taxon>Ascomycota</taxon>
        <taxon>Pezizomycotina</taxon>
        <taxon>Dothideomycetes</taxon>
        <taxon>Dothideomycetes incertae sedis</taxon>
        <taxon>Patellariales</taxon>
        <taxon>Patellariaceae</taxon>
        <taxon>Patellaria</taxon>
    </lineage>
</organism>
<comment type="caution">
    <text evidence="10">The sequence shown here is derived from an EMBL/GenBank/DDBJ whole genome shotgun (WGS) entry which is preliminary data.</text>
</comment>
<feature type="non-terminal residue" evidence="10">
    <location>
        <position position="372"/>
    </location>
</feature>
<evidence type="ECO:0008006" key="12">
    <source>
        <dbReference type="Google" id="ProtNLM"/>
    </source>
</evidence>
<keyword evidence="4" id="KW-0963">Cytoplasm</keyword>
<evidence type="ECO:0000256" key="8">
    <source>
        <dbReference type="ARBA" id="ARBA00023242"/>
    </source>
</evidence>